<evidence type="ECO:0000256" key="1">
    <source>
        <dbReference type="ARBA" id="ARBA00000968"/>
    </source>
</evidence>
<dbReference type="GO" id="GO:0004746">
    <property type="term" value="F:riboflavin synthase activity"/>
    <property type="evidence" value="ECO:0007669"/>
    <property type="project" value="UniProtKB-UniRule"/>
</dbReference>
<name>A0A383U382_9FLAO</name>
<feature type="repeat" description="Lumazine-binding" evidence="10">
    <location>
        <begin position="96"/>
        <end position="191"/>
    </location>
</feature>
<evidence type="ECO:0000256" key="6">
    <source>
        <dbReference type="ARBA" id="ARBA00022619"/>
    </source>
</evidence>
<dbReference type="GO" id="GO:0009231">
    <property type="term" value="P:riboflavin biosynthetic process"/>
    <property type="evidence" value="ECO:0007669"/>
    <property type="project" value="UniProtKB-KW"/>
</dbReference>
<dbReference type="InterPro" id="IPR026017">
    <property type="entry name" value="Lumazine-bd_dom"/>
</dbReference>
<evidence type="ECO:0000256" key="5">
    <source>
        <dbReference type="ARBA" id="ARBA00013950"/>
    </source>
</evidence>
<dbReference type="FunFam" id="2.40.30.20:FF:000003">
    <property type="entry name" value="Riboflavin synthase, alpha subunit"/>
    <property type="match status" value="1"/>
</dbReference>
<dbReference type="Proteomes" id="UP000262142">
    <property type="component" value="Unassembled WGS sequence"/>
</dbReference>
<gene>
    <name evidence="12" type="primary">ribE</name>
    <name evidence="12" type="ORF">SAMEA104719789_01504</name>
</gene>
<dbReference type="Gene3D" id="2.40.30.20">
    <property type="match status" value="2"/>
</dbReference>
<evidence type="ECO:0000256" key="8">
    <source>
        <dbReference type="ARBA" id="ARBA00022737"/>
    </source>
</evidence>
<dbReference type="PANTHER" id="PTHR21098">
    <property type="entry name" value="RIBOFLAVIN SYNTHASE ALPHA CHAIN"/>
    <property type="match status" value="1"/>
</dbReference>
<dbReference type="Pfam" id="PF00677">
    <property type="entry name" value="Lum_binding"/>
    <property type="match status" value="2"/>
</dbReference>
<evidence type="ECO:0000313" key="13">
    <source>
        <dbReference type="Proteomes" id="UP000262142"/>
    </source>
</evidence>
<evidence type="ECO:0000256" key="4">
    <source>
        <dbReference type="ARBA" id="ARBA00012827"/>
    </source>
</evidence>
<dbReference type="EMBL" id="UNSC01000007">
    <property type="protein sequence ID" value="SZD74047.1"/>
    <property type="molecule type" value="Genomic_DNA"/>
</dbReference>
<dbReference type="NCBIfam" id="NF006767">
    <property type="entry name" value="PRK09289.1"/>
    <property type="match status" value="1"/>
</dbReference>
<dbReference type="AlphaFoldDB" id="A0A383U382"/>
<dbReference type="InterPro" id="IPR023366">
    <property type="entry name" value="ATP_synth_asu-like_sf"/>
</dbReference>
<dbReference type="OrthoDB" id="9788537at2"/>
<dbReference type="InterPro" id="IPR017938">
    <property type="entry name" value="Riboflavin_synthase-like_b-brl"/>
</dbReference>
<keyword evidence="8" id="KW-0677">Repeat</keyword>
<sequence>MFTGIIENIGEVVEIQQKDSNVTYRIQSPLAQELKIDQSLAHDGVCLTVVRLWEDAYAVTAIEETLKRTNLKAYQVGTKVNLERALKINARLDGHVVQGHVDQVGEIKSMEDKDGSWLINVVYEDAKFITVEKGSICLNGISLTIVDSHENGFSVAIIPYTWEHTNLKDKKVGDLLNIEFDILGKYVQKLTLNAC</sequence>
<dbReference type="CDD" id="cd00402">
    <property type="entry name" value="Riboflavin_synthase_like"/>
    <property type="match status" value="1"/>
</dbReference>
<evidence type="ECO:0000313" key="12">
    <source>
        <dbReference type="EMBL" id="SZD74047.1"/>
    </source>
</evidence>
<evidence type="ECO:0000259" key="11">
    <source>
        <dbReference type="PROSITE" id="PS51177"/>
    </source>
</evidence>
<dbReference type="EC" id="2.5.1.9" evidence="4 9"/>
<keyword evidence="6" id="KW-0686">Riboflavin biosynthesis</keyword>
<dbReference type="PANTHER" id="PTHR21098:SF12">
    <property type="entry name" value="RIBOFLAVIN SYNTHASE"/>
    <property type="match status" value="1"/>
</dbReference>
<protein>
    <recommendedName>
        <fullName evidence="5 9">Riboflavin synthase</fullName>
        <ecNumber evidence="4 9">2.5.1.9</ecNumber>
    </recommendedName>
</protein>
<evidence type="ECO:0000256" key="10">
    <source>
        <dbReference type="PROSITE-ProRule" id="PRU00524"/>
    </source>
</evidence>
<feature type="domain" description="Lumazine-binding" evidence="11">
    <location>
        <begin position="1"/>
        <end position="95"/>
    </location>
</feature>
<dbReference type="NCBIfam" id="TIGR00187">
    <property type="entry name" value="ribE"/>
    <property type="match status" value="1"/>
</dbReference>
<comment type="catalytic activity">
    <reaction evidence="1">
        <text>2 6,7-dimethyl-8-(1-D-ribityl)lumazine + H(+) = 5-amino-6-(D-ribitylamino)uracil + riboflavin</text>
        <dbReference type="Rhea" id="RHEA:20772"/>
        <dbReference type="ChEBI" id="CHEBI:15378"/>
        <dbReference type="ChEBI" id="CHEBI:15934"/>
        <dbReference type="ChEBI" id="CHEBI:57986"/>
        <dbReference type="ChEBI" id="CHEBI:58201"/>
        <dbReference type="EC" id="2.5.1.9"/>
    </reaction>
</comment>
<accession>A0A383U382</accession>
<dbReference type="PIRSF" id="PIRSF000498">
    <property type="entry name" value="Riboflavin_syn_A"/>
    <property type="match status" value="1"/>
</dbReference>
<reference evidence="12 13" key="1">
    <citation type="submission" date="2018-09" db="EMBL/GenBank/DDBJ databases">
        <authorList>
            <consortium name="Pathogen Informatics"/>
        </authorList>
    </citation>
    <scope>NUCLEOTIDE SEQUENCE [LARGE SCALE GENOMIC DNA]</scope>
    <source>
        <strain evidence="12 13">OH-22767</strain>
    </source>
</reference>
<evidence type="ECO:0000256" key="7">
    <source>
        <dbReference type="ARBA" id="ARBA00022679"/>
    </source>
</evidence>
<evidence type="ECO:0000256" key="3">
    <source>
        <dbReference type="ARBA" id="ARBA00004887"/>
    </source>
</evidence>
<dbReference type="RefSeq" id="WP_119059694.1">
    <property type="nucleotide sequence ID" value="NZ_UNSC01000007.1"/>
</dbReference>
<dbReference type="SUPFAM" id="SSF63380">
    <property type="entry name" value="Riboflavin synthase domain-like"/>
    <property type="match status" value="2"/>
</dbReference>
<keyword evidence="7 12" id="KW-0808">Transferase</keyword>
<dbReference type="InterPro" id="IPR001783">
    <property type="entry name" value="Lumazine-bd"/>
</dbReference>
<feature type="repeat" description="Lumazine-binding" evidence="10">
    <location>
        <begin position="1"/>
        <end position="95"/>
    </location>
</feature>
<feature type="domain" description="Lumazine-binding" evidence="11">
    <location>
        <begin position="96"/>
        <end position="191"/>
    </location>
</feature>
<comment type="function">
    <text evidence="2">Catalyzes the dismutation of two molecules of 6,7-dimethyl-8-ribityllumazine, resulting in the formation of riboflavin and 5-amino-6-(D-ribitylamino)uracil.</text>
</comment>
<comment type="pathway">
    <text evidence="3">Cofactor biosynthesis; riboflavin biosynthesis; riboflavin from 2-hydroxy-3-oxobutyl phosphate and 5-amino-6-(D-ribitylamino)uracil: step 2/2.</text>
</comment>
<proteinExistence type="predicted"/>
<evidence type="ECO:0000256" key="2">
    <source>
        <dbReference type="ARBA" id="ARBA00002803"/>
    </source>
</evidence>
<dbReference type="PROSITE" id="PS51177">
    <property type="entry name" value="LUMAZINE_BIND"/>
    <property type="match status" value="2"/>
</dbReference>
<keyword evidence="13" id="KW-1185">Reference proteome</keyword>
<organism evidence="12 13">
    <name type="scientific">Candidatus Ornithobacterium hominis</name>
    <dbReference type="NCBI Taxonomy" id="2497989"/>
    <lineage>
        <taxon>Bacteria</taxon>
        <taxon>Pseudomonadati</taxon>
        <taxon>Bacteroidota</taxon>
        <taxon>Flavobacteriia</taxon>
        <taxon>Flavobacteriales</taxon>
        <taxon>Weeksellaceae</taxon>
        <taxon>Ornithobacterium</taxon>
    </lineage>
</organism>
<evidence type="ECO:0000256" key="9">
    <source>
        <dbReference type="NCBIfam" id="TIGR00187"/>
    </source>
</evidence>